<dbReference type="InterPro" id="IPR001034">
    <property type="entry name" value="DeoR_HTH"/>
</dbReference>
<feature type="domain" description="PRD" evidence="9">
    <location>
        <begin position="197"/>
        <end position="305"/>
    </location>
</feature>
<dbReference type="SUPFAM" id="SSF63520">
    <property type="entry name" value="PTS-regulatory domain, PRD"/>
    <property type="match status" value="2"/>
</dbReference>
<dbReference type="InterPro" id="IPR007737">
    <property type="entry name" value="Mga_HTH"/>
</dbReference>
<dbReference type="InterPro" id="IPR036388">
    <property type="entry name" value="WH-like_DNA-bd_sf"/>
</dbReference>
<evidence type="ECO:0000259" key="6">
    <source>
        <dbReference type="PROSITE" id="PS51000"/>
    </source>
</evidence>
<dbReference type="InterPro" id="IPR036095">
    <property type="entry name" value="PTS_EIIB-like_sf"/>
</dbReference>
<feature type="domain" description="PTS EIIA type-2" evidence="7">
    <location>
        <begin position="540"/>
        <end position="693"/>
    </location>
</feature>
<dbReference type="InterPro" id="IPR036390">
    <property type="entry name" value="WH_DNA-bd_sf"/>
</dbReference>
<name>A0A512TR16_CLOBU</name>
<reference evidence="10 11" key="1">
    <citation type="submission" date="2019-07" db="EMBL/GenBank/DDBJ databases">
        <title>Whole genome shotgun sequence of Clostridium butyricum NBRC 3858.</title>
        <authorList>
            <person name="Hosoyama A."/>
            <person name="Uohara A."/>
            <person name="Ohji S."/>
            <person name="Ichikawa N."/>
        </authorList>
    </citation>
    <scope>NUCLEOTIDE SEQUENCE [LARGE SCALE GENOMIC DNA]</scope>
    <source>
        <strain evidence="10 11">NBRC 3858</strain>
    </source>
</reference>
<dbReference type="InterPro" id="IPR002178">
    <property type="entry name" value="PTS_EIIA_type-2_dom"/>
</dbReference>
<dbReference type="InterPro" id="IPR011608">
    <property type="entry name" value="PRD"/>
</dbReference>
<dbReference type="SUPFAM" id="SSF46785">
    <property type="entry name" value="Winged helix' DNA-binding domain"/>
    <property type="match status" value="1"/>
</dbReference>
<evidence type="ECO:0000256" key="1">
    <source>
        <dbReference type="ARBA" id="ARBA00022679"/>
    </source>
</evidence>
<dbReference type="Proteomes" id="UP000321089">
    <property type="component" value="Unassembled WGS sequence"/>
</dbReference>
<dbReference type="Gene3D" id="1.10.1790.10">
    <property type="entry name" value="PRD domain"/>
    <property type="match status" value="2"/>
</dbReference>
<dbReference type="PROSITE" id="PS51099">
    <property type="entry name" value="PTS_EIIB_TYPE_2"/>
    <property type="match status" value="1"/>
</dbReference>
<dbReference type="Gene3D" id="3.40.50.2300">
    <property type="match status" value="1"/>
</dbReference>
<evidence type="ECO:0000313" key="11">
    <source>
        <dbReference type="Proteomes" id="UP000321089"/>
    </source>
</evidence>
<dbReference type="Gene3D" id="1.10.10.10">
    <property type="entry name" value="Winged helix-like DNA-binding domain superfamily/Winged helix DNA-binding domain"/>
    <property type="match status" value="2"/>
</dbReference>
<organism evidence="10 11">
    <name type="scientific">Clostridium butyricum</name>
    <dbReference type="NCBI Taxonomy" id="1492"/>
    <lineage>
        <taxon>Bacteria</taxon>
        <taxon>Bacillati</taxon>
        <taxon>Bacillota</taxon>
        <taxon>Clostridia</taxon>
        <taxon>Eubacteriales</taxon>
        <taxon>Clostridiaceae</taxon>
        <taxon>Clostridium</taxon>
    </lineage>
</organism>
<evidence type="ECO:0000256" key="3">
    <source>
        <dbReference type="ARBA" id="ARBA00023015"/>
    </source>
</evidence>
<dbReference type="PROSITE" id="PS51000">
    <property type="entry name" value="HTH_DEOR_2"/>
    <property type="match status" value="1"/>
</dbReference>
<dbReference type="Pfam" id="PF05043">
    <property type="entry name" value="Mga"/>
    <property type="match status" value="1"/>
</dbReference>
<keyword evidence="3" id="KW-0805">Transcription regulation</keyword>
<feature type="domain" description="PTS EIIB type-2" evidence="8">
    <location>
        <begin position="427"/>
        <end position="516"/>
    </location>
</feature>
<proteinExistence type="predicted"/>
<dbReference type="GO" id="GO:0009401">
    <property type="term" value="P:phosphoenolpyruvate-dependent sugar phosphotransferase system"/>
    <property type="evidence" value="ECO:0007669"/>
    <property type="project" value="InterPro"/>
</dbReference>
<evidence type="ECO:0000313" key="10">
    <source>
        <dbReference type="EMBL" id="GEQ22679.1"/>
    </source>
</evidence>
<dbReference type="InterPro" id="IPR016152">
    <property type="entry name" value="PTrfase/Anion_transptr"/>
</dbReference>
<protein>
    <submittedName>
        <fullName evidence="10">Transcription antiterminator BglG</fullName>
    </submittedName>
</protein>
<dbReference type="GO" id="GO:0003700">
    <property type="term" value="F:DNA-binding transcription factor activity"/>
    <property type="evidence" value="ECO:0007669"/>
    <property type="project" value="InterPro"/>
</dbReference>
<dbReference type="AlphaFoldDB" id="A0A512TR16"/>
<dbReference type="PROSITE" id="PS51094">
    <property type="entry name" value="PTS_EIIA_TYPE_2"/>
    <property type="match status" value="1"/>
</dbReference>
<evidence type="ECO:0000259" key="8">
    <source>
        <dbReference type="PROSITE" id="PS51099"/>
    </source>
</evidence>
<evidence type="ECO:0000256" key="4">
    <source>
        <dbReference type="ARBA" id="ARBA00023159"/>
    </source>
</evidence>
<dbReference type="Pfam" id="PF08279">
    <property type="entry name" value="HTH_11"/>
    <property type="match status" value="1"/>
</dbReference>
<evidence type="ECO:0000259" key="9">
    <source>
        <dbReference type="PROSITE" id="PS51372"/>
    </source>
</evidence>
<accession>A0A512TR16</accession>
<keyword evidence="5" id="KW-0804">Transcription</keyword>
<evidence type="ECO:0000259" key="7">
    <source>
        <dbReference type="PROSITE" id="PS51094"/>
    </source>
</evidence>
<evidence type="ECO:0000256" key="2">
    <source>
        <dbReference type="ARBA" id="ARBA00022737"/>
    </source>
</evidence>
<dbReference type="InterPro" id="IPR036634">
    <property type="entry name" value="PRD_sf"/>
</dbReference>
<dbReference type="Pfam" id="PF00874">
    <property type="entry name" value="PRD"/>
    <property type="match status" value="2"/>
</dbReference>
<dbReference type="EMBL" id="BKBC01000056">
    <property type="protein sequence ID" value="GEQ22679.1"/>
    <property type="molecule type" value="Genomic_DNA"/>
</dbReference>
<keyword evidence="2" id="KW-0677">Repeat</keyword>
<keyword evidence="1" id="KW-0808">Transferase</keyword>
<dbReference type="InterPro" id="IPR050661">
    <property type="entry name" value="BglG_antiterminators"/>
</dbReference>
<dbReference type="Pfam" id="PF00359">
    <property type="entry name" value="PTS_EIIA_2"/>
    <property type="match status" value="1"/>
</dbReference>
<evidence type="ECO:0000256" key="5">
    <source>
        <dbReference type="ARBA" id="ARBA00023163"/>
    </source>
</evidence>
<dbReference type="InterPro" id="IPR013196">
    <property type="entry name" value="HTH_11"/>
</dbReference>
<dbReference type="PANTHER" id="PTHR30185:SF18">
    <property type="entry name" value="TRANSCRIPTIONAL REGULATOR MTLR"/>
    <property type="match status" value="1"/>
</dbReference>
<dbReference type="InterPro" id="IPR013011">
    <property type="entry name" value="PTS_EIIB_2"/>
</dbReference>
<dbReference type="RefSeq" id="WP_146869016.1">
    <property type="nucleotide sequence ID" value="NZ_BKBC01000056.1"/>
</dbReference>
<dbReference type="CDD" id="cd05568">
    <property type="entry name" value="PTS_IIB_bgl_like"/>
    <property type="match status" value="1"/>
</dbReference>
<keyword evidence="4" id="KW-0010">Activator</keyword>
<feature type="domain" description="HTH deoR-type" evidence="6">
    <location>
        <begin position="91"/>
        <end position="151"/>
    </location>
</feature>
<feature type="domain" description="PRD" evidence="9">
    <location>
        <begin position="313"/>
        <end position="420"/>
    </location>
</feature>
<comment type="caution">
    <text evidence="10">The sequence shown here is derived from an EMBL/GenBank/DDBJ whole genome shotgun (WGS) entry which is preliminary data.</text>
</comment>
<dbReference type="GO" id="GO:0008982">
    <property type="term" value="F:protein-N(PI)-phosphohistidine-sugar phosphotransferase activity"/>
    <property type="evidence" value="ECO:0007669"/>
    <property type="project" value="InterPro"/>
</dbReference>
<dbReference type="SUPFAM" id="SSF55804">
    <property type="entry name" value="Phoshotransferase/anion transport protein"/>
    <property type="match status" value="1"/>
</dbReference>
<dbReference type="PROSITE" id="PS51372">
    <property type="entry name" value="PRD_2"/>
    <property type="match status" value="2"/>
</dbReference>
<gene>
    <name evidence="10" type="primary">mtlR</name>
    <name evidence="10" type="ORF">CBU02nite_31850</name>
</gene>
<dbReference type="Gene3D" id="3.40.930.10">
    <property type="entry name" value="Mannitol-specific EII, Chain A"/>
    <property type="match status" value="1"/>
</dbReference>
<sequence length="708" mass="82461">MQFLPRTKQIIILLLNEDKPVSTKELAEKMNISKRTVQRELDYVSYSLKKYNLDLASKTGLGIWIYGSKDDKDTLLAKLSQHHEIDITNKDERKKKLIMELLKERETKKIYYYSNKFKVSEATIRNDLDEIEDWMNQFNLKIVRKQGYGVCIEGKEDDYRKAMKICIDENLDKNNLSDIFKQNKITVFEKNNDEMDICNLFNKDILEQVISCLEDINDWRIQRLTEDSYFGLVLHITIAIERCLKDEIVDINEQLIYKLRNDENYKLAEYISKSLENQFHIEIPEIETAYICLHIKASKLQYANENISREEEDYKKSLLSLVQDMIESFDSSISFELKCDEDFLKGLVTHLQPTIVRLNNKMAISNPLLDQIKDKYADIYEKSIQASKVLENKFNVSIPEDEIGFLALHFGAAMVRLNDKKDIKRKVKVGVVCASGIGVSRLMSVRINKVFKGKIEIITLSMSEITDKINDKIDFLITSIALENIQIDHVKVNPLLLEDDLEKINEKIRKYECQPEKTLKGERDFSSELSIVAFVAEQINIIIRTFKFHGVDEDIEFSQLLKAVGAYIGCQESREVDIQAKISKIIEDSIMEREKLMSQVMPEFGFALLHSRCSVVKNPYFMVCRTHDNTYFKDEQFKKIETVIIMIIPKDEHMKENADILGCLSSKLVEDDEFLDTIKQSDEEGIRSFISSELSMYFSRYLKTVYND</sequence>
<dbReference type="PANTHER" id="PTHR30185">
    <property type="entry name" value="CRYPTIC BETA-GLUCOSIDE BGL OPERON ANTITERMINATOR"/>
    <property type="match status" value="1"/>
</dbReference>
<dbReference type="SUPFAM" id="SSF52794">
    <property type="entry name" value="PTS system IIB component-like"/>
    <property type="match status" value="1"/>
</dbReference>